<dbReference type="NCBIfam" id="TIGR01575">
    <property type="entry name" value="rimI"/>
    <property type="match status" value="1"/>
</dbReference>
<accession>A0A2W5SLH8</accession>
<dbReference type="Gene3D" id="3.40.630.30">
    <property type="match status" value="1"/>
</dbReference>
<dbReference type="GO" id="GO:0008999">
    <property type="term" value="F:protein-N-terminal-alanine acetyltransferase activity"/>
    <property type="evidence" value="ECO:0007669"/>
    <property type="project" value="UniProtKB-EC"/>
</dbReference>
<dbReference type="PANTHER" id="PTHR13947:SF37">
    <property type="entry name" value="LD18367P"/>
    <property type="match status" value="1"/>
</dbReference>
<dbReference type="InterPro" id="IPR006464">
    <property type="entry name" value="AcTrfase_RimI/Ard1"/>
</dbReference>
<dbReference type="InterPro" id="IPR050769">
    <property type="entry name" value="NAT_camello-type"/>
</dbReference>
<dbReference type="EC" id="2.3.1.266" evidence="2"/>
<sequence>MTPQELATLHAESFTHPRPWTAAEFADLLAGNGVFLVTEPMGFALGRVVAREAELLTIAVAPTARRQGVGGRLLAQFLSHAADRDAEDIFLEVSADNLAARALYHAAGFAQAGLRRGYYQRPDGNRADAILMRRRLAPEI</sequence>
<protein>
    <recommendedName>
        <fullName evidence="2">[Ribosomal protein bS18]-alanine N-acetyltransferase</fullName>
        <ecNumber evidence="2">2.3.1.266</ecNumber>
    </recommendedName>
</protein>
<feature type="domain" description="N-acetyltransferase" evidence="3">
    <location>
        <begin position="1"/>
        <end position="137"/>
    </location>
</feature>
<dbReference type="InterPro" id="IPR016181">
    <property type="entry name" value="Acyl_CoA_acyltransferase"/>
</dbReference>
<keyword evidence="2" id="KW-0963">Cytoplasm</keyword>
<evidence type="ECO:0000256" key="2">
    <source>
        <dbReference type="RuleBase" id="RU363094"/>
    </source>
</evidence>
<gene>
    <name evidence="4" type="primary">rimI</name>
    <name evidence="4" type="ORF">DI533_07810</name>
</gene>
<proteinExistence type="inferred from homology"/>
<dbReference type="EMBL" id="QFQS01000001">
    <property type="protein sequence ID" value="PZR00465.1"/>
    <property type="molecule type" value="Genomic_DNA"/>
</dbReference>
<evidence type="ECO:0000259" key="3">
    <source>
        <dbReference type="PROSITE" id="PS51186"/>
    </source>
</evidence>
<reference evidence="4 5" key="1">
    <citation type="submission" date="2017-08" db="EMBL/GenBank/DDBJ databases">
        <title>Infants hospitalized years apart are colonized by the same room-sourced microbial strains.</title>
        <authorList>
            <person name="Brooks B."/>
            <person name="Olm M.R."/>
            <person name="Firek B.A."/>
            <person name="Baker R."/>
            <person name="Thomas B.C."/>
            <person name="Morowitz M.J."/>
            <person name="Banfield J.F."/>
        </authorList>
    </citation>
    <scope>NUCLEOTIDE SEQUENCE [LARGE SCALE GENOMIC DNA]</scope>
    <source>
        <strain evidence="4">S2_003_000_R2_11</strain>
    </source>
</reference>
<dbReference type="Pfam" id="PF00583">
    <property type="entry name" value="Acetyltransf_1"/>
    <property type="match status" value="1"/>
</dbReference>
<evidence type="ECO:0000256" key="1">
    <source>
        <dbReference type="ARBA" id="ARBA00022679"/>
    </source>
</evidence>
<comment type="subcellular location">
    <subcellularLocation>
        <location evidence="2">Cytoplasm</location>
    </subcellularLocation>
</comment>
<dbReference type="AlphaFoldDB" id="A0A2W5SLH8"/>
<comment type="caution">
    <text evidence="4">The sequence shown here is derived from an EMBL/GenBank/DDBJ whole genome shotgun (WGS) entry which is preliminary data.</text>
</comment>
<evidence type="ECO:0000313" key="5">
    <source>
        <dbReference type="Proteomes" id="UP000248975"/>
    </source>
</evidence>
<evidence type="ECO:0000313" key="4">
    <source>
        <dbReference type="EMBL" id="PZR00465.1"/>
    </source>
</evidence>
<dbReference type="PROSITE" id="PS51186">
    <property type="entry name" value="GNAT"/>
    <property type="match status" value="1"/>
</dbReference>
<dbReference type="SUPFAM" id="SSF55729">
    <property type="entry name" value="Acyl-CoA N-acyltransferases (Nat)"/>
    <property type="match status" value="1"/>
</dbReference>
<comment type="similarity">
    <text evidence="2">Belongs to the acetyltransferase family. RimI subfamily.</text>
</comment>
<dbReference type="Proteomes" id="UP000248975">
    <property type="component" value="Unassembled WGS sequence"/>
</dbReference>
<comment type="catalytic activity">
    <reaction evidence="2">
        <text>N-terminal L-alanyl-[ribosomal protein bS18] + acetyl-CoA = N-terminal N(alpha)-acetyl-L-alanyl-[ribosomal protein bS18] + CoA + H(+)</text>
        <dbReference type="Rhea" id="RHEA:43756"/>
        <dbReference type="Rhea" id="RHEA-COMP:10676"/>
        <dbReference type="Rhea" id="RHEA-COMP:10677"/>
        <dbReference type="ChEBI" id="CHEBI:15378"/>
        <dbReference type="ChEBI" id="CHEBI:57287"/>
        <dbReference type="ChEBI" id="CHEBI:57288"/>
        <dbReference type="ChEBI" id="CHEBI:64718"/>
        <dbReference type="ChEBI" id="CHEBI:83683"/>
        <dbReference type="EC" id="2.3.1.266"/>
    </reaction>
</comment>
<keyword evidence="1 4" id="KW-0808">Transferase</keyword>
<comment type="function">
    <text evidence="2">Acetylates the N-terminal alanine of ribosomal protein bS18.</text>
</comment>
<organism evidence="4 5">
    <name type="scientific">Cereibacter sphaeroides</name>
    <name type="common">Rhodobacter sphaeroides</name>
    <dbReference type="NCBI Taxonomy" id="1063"/>
    <lineage>
        <taxon>Bacteria</taxon>
        <taxon>Pseudomonadati</taxon>
        <taxon>Pseudomonadota</taxon>
        <taxon>Alphaproteobacteria</taxon>
        <taxon>Rhodobacterales</taxon>
        <taxon>Paracoccaceae</taxon>
        <taxon>Cereibacter</taxon>
    </lineage>
</organism>
<dbReference type="InterPro" id="IPR000182">
    <property type="entry name" value="GNAT_dom"/>
</dbReference>
<dbReference type="GO" id="GO:0005737">
    <property type="term" value="C:cytoplasm"/>
    <property type="evidence" value="ECO:0007669"/>
    <property type="project" value="UniProtKB-SubCell"/>
</dbReference>
<name>A0A2W5SLH8_CERSP</name>
<dbReference type="CDD" id="cd04301">
    <property type="entry name" value="NAT_SF"/>
    <property type="match status" value="1"/>
</dbReference>
<dbReference type="PANTHER" id="PTHR13947">
    <property type="entry name" value="GNAT FAMILY N-ACETYLTRANSFERASE"/>
    <property type="match status" value="1"/>
</dbReference>